<accession>A0ABW7ZB05</accession>
<dbReference type="Proteomes" id="UP001612741">
    <property type="component" value="Unassembled WGS sequence"/>
</dbReference>
<evidence type="ECO:0000256" key="3">
    <source>
        <dbReference type="ARBA" id="ARBA00022989"/>
    </source>
</evidence>
<dbReference type="RefSeq" id="WP_397091419.1">
    <property type="nucleotide sequence ID" value="NZ_JBITGY010000018.1"/>
</dbReference>
<protein>
    <submittedName>
        <fullName evidence="6">Neutral zinc metallopeptidase</fullName>
    </submittedName>
</protein>
<dbReference type="PANTHER" id="PTHR30168:SF0">
    <property type="entry name" value="INNER MEMBRANE PROTEIN"/>
    <property type="match status" value="1"/>
</dbReference>
<evidence type="ECO:0000313" key="6">
    <source>
        <dbReference type="EMBL" id="MFI6505318.1"/>
    </source>
</evidence>
<feature type="signal peptide" evidence="5">
    <location>
        <begin position="1"/>
        <end position="27"/>
    </location>
</feature>
<evidence type="ECO:0000256" key="4">
    <source>
        <dbReference type="ARBA" id="ARBA00023136"/>
    </source>
</evidence>
<keyword evidence="4" id="KW-0472">Membrane</keyword>
<keyword evidence="3" id="KW-1133">Transmembrane helix</keyword>
<sequence>MTRPLALVLLLALLAACGVVRPRSMEAAPQEDTFEDDVTSARVLSEEFWKQQFVALGRTYRPVQDFVAYEGENGPMCGDQPSVPNNAFYCPLGHFIAYDAQWMRGLWEEMGDGSVYLIIPHEFGHAVQAQLETQFQLNVQQELQADCYAGGTLAALVKSGTLRAEPGDEEELLLNLAAAGDPTEDWFNPQAHGTAEQRQASFAAGYRDGVGGCG</sequence>
<dbReference type="EMBL" id="JBITGY010000018">
    <property type="protein sequence ID" value="MFI6505318.1"/>
    <property type="molecule type" value="Genomic_DNA"/>
</dbReference>
<reference evidence="6 7" key="1">
    <citation type="submission" date="2024-10" db="EMBL/GenBank/DDBJ databases">
        <title>The Natural Products Discovery Center: Release of the First 8490 Sequenced Strains for Exploring Actinobacteria Biosynthetic Diversity.</title>
        <authorList>
            <person name="Kalkreuter E."/>
            <person name="Kautsar S.A."/>
            <person name="Yang D."/>
            <person name="Bader C.D."/>
            <person name="Teijaro C.N."/>
            <person name="Fluegel L."/>
            <person name="Davis C.M."/>
            <person name="Simpson J.R."/>
            <person name="Lauterbach L."/>
            <person name="Steele A.D."/>
            <person name="Gui C."/>
            <person name="Meng S."/>
            <person name="Li G."/>
            <person name="Viehrig K."/>
            <person name="Ye F."/>
            <person name="Su P."/>
            <person name="Kiefer A.F."/>
            <person name="Nichols A."/>
            <person name="Cepeda A.J."/>
            <person name="Yan W."/>
            <person name="Fan B."/>
            <person name="Jiang Y."/>
            <person name="Adhikari A."/>
            <person name="Zheng C.-J."/>
            <person name="Schuster L."/>
            <person name="Cowan T.M."/>
            <person name="Smanski M.J."/>
            <person name="Chevrette M.G."/>
            <person name="De Carvalho L.P.S."/>
            <person name="Shen B."/>
        </authorList>
    </citation>
    <scope>NUCLEOTIDE SEQUENCE [LARGE SCALE GENOMIC DNA]</scope>
    <source>
        <strain evidence="6 7">NPDC050545</strain>
    </source>
</reference>
<keyword evidence="5" id="KW-0732">Signal</keyword>
<organism evidence="6 7">
    <name type="scientific">Nonomuraea typhae</name>
    <dbReference type="NCBI Taxonomy" id="2603600"/>
    <lineage>
        <taxon>Bacteria</taxon>
        <taxon>Bacillati</taxon>
        <taxon>Actinomycetota</taxon>
        <taxon>Actinomycetes</taxon>
        <taxon>Streptosporangiales</taxon>
        <taxon>Streptosporangiaceae</taxon>
        <taxon>Nonomuraea</taxon>
    </lineage>
</organism>
<comment type="subcellular location">
    <subcellularLocation>
        <location evidence="1">Membrane</location>
        <topology evidence="1">Single-pass membrane protein</topology>
    </subcellularLocation>
</comment>
<gene>
    <name evidence="6" type="ORF">ACIBG2_48615</name>
</gene>
<evidence type="ECO:0000313" key="7">
    <source>
        <dbReference type="Proteomes" id="UP001612741"/>
    </source>
</evidence>
<dbReference type="InterPro" id="IPR007343">
    <property type="entry name" value="Uncharacterised_pept_Zn_put"/>
</dbReference>
<name>A0ABW7ZB05_9ACTN</name>
<feature type="chain" id="PRO_5047306935" evidence="5">
    <location>
        <begin position="28"/>
        <end position="214"/>
    </location>
</feature>
<evidence type="ECO:0000256" key="2">
    <source>
        <dbReference type="ARBA" id="ARBA00022692"/>
    </source>
</evidence>
<dbReference type="PANTHER" id="PTHR30168">
    <property type="entry name" value="PUTATIVE MEMBRANE PROTEIN YPFJ"/>
    <property type="match status" value="1"/>
</dbReference>
<keyword evidence="7" id="KW-1185">Reference proteome</keyword>
<keyword evidence="2" id="KW-0812">Transmembrane</keyword>
<comment type="caution">
    <text evidence="6">The sequence shown here is derived from an EMBL/GenBank/DDBJ whole genome shotgun (WGS) entry which is preliminary data.</text>
</comment>
<dbReference type="Pfam" id="PF04228">
    <property type="entry name" value="Zn_peptidase"/>
    <property type="match status" value="1"/>
</dbReference>
<evidence type="ECO:0000256" key="5">
    <source>
        <dbReference type="SAM" id="SignalP"/>
    </source>
</evidence>
<dbReference type="PROSITE" id="PS51257">
    <property type="entry name" value="PROKAR_LIPOPROTEIN"/>
    <property type="match status" value="1"/>
</dbReference>
<evidence type="ECO:0000256" key="1">
    <source>
        <dbReference type="ARBA" id="ARBA00004167"/>
    </source>
</evidence>
<proteinExistence type="predicted"/>